<organism evidence="1 2">
    <name type="scientific">Psychrosphaera aquimarina</name>
    <dbReference type="NCBI Taxonomy" id="2044854"/>
    <lineage>
        <taxon>Bacteria</taxon>
        <taxon>Pseudomonadati</taxon>
        <taxon>Pseudomonadota</taxon>
        <taxon>Gammaproteobacteria</taxon>
        <taxon>Alteromonadales</taxon>
        <taxon>Pseudoalteromonadaceae</taxon>
        <taxon>Psychrosphaera</taxon>
    </lineage>
</organism>
<dbReference type="InterPro" id="IPR010263">
    <property type="entry name" value="T6SS_TssK"/>
</dbReference>
<dbReference type="Proteomes" id="UP001257914">
    <property type="component" value="Unassembled WGS sequence"/>
</dbReference>
<reference evidence="1 2" key="1">
    <citation type="submission" date="2023-10" db="EMBL/GenBank/DDBJ databases">
        <title>Psychrosphaera aquimaarina strain SW33 isolated from seawater.</title>
        <authorList>
            <person name="Bayburt H."/>
            <person name="Kim J.M."/>
            <person name="Choi B.J."/>
            <person name="Jeon C.O."/>
        </authorList>
    </citation>
    <scope>NUCLEOTIDE SEQUENCE [LARGE SCALE GENOMIC DNA]</scope>
    <source>
        <strain evidence="1 2">KCTC 52743</strain>
    </source>
</reference>
<dbReference type="PANTHER" id="PTHR35566:SF1">
    <property type="entry name" value="TYPE VI SECRETION SYSTEM BASEPLATE COMPONENT TSSK1"/>
    <property type="match status" value="1"/>
</dbReference>
<dbReference type="EMBL" id="JAWCUA010000001">
    <property type="protein sequence ID" value="MDU0111672.1"/>
    <property type="molecule type" value="Genomic_DNA"/>
</dbReference>
<dbReference type="Pfam" id="PF05936">
    <property type="entry name" value="T6SS_VasE"/>
    <property type="match status" value="1"/>
</dbReference>
<accession>A0ABU3QWQ2</accession>
<dbReference type="RefSeq" id="WP_315945576.1">
    <property type="nucleotide sequence ID" value="NZ_JAWCUA010000001.1"/>
</dbReference>
<sequence length="463" mass="52509">MNFNKPLLWHQGLFLQPQHFQYNSLHMQQSIVQYMAQFSSYPWGVSSLQLDDAALNRGQFSIKGAEIIFEDGTFTNIPENAHIISRNFDSVWIDRTKPLEVYLGLAKLADDQSNVTVVTNYDSNPNITTRFVSLVEGEEFHDLHQGKVSSHLKTMKYAVTVLFNEEVSSSNNFVTIPIAVIEQHEDEAHFSSSFIPPSISMRGSSILMSTVKDIRDELVGRSKQLENYKSNPTSRAAEFNPVAERYRAALRVIARYAPMLNHHLENSVVHPLEIYGLIRSLVGELSTFSDKVNLLGETFETGVDLPKYQHKNLGNSFSLAKNIAITLLDELTVSPELLVKFTKDEAGRFSCQLPNDFFAKQHSMYIVLETATPFSEFITSFNRFAKLGSNSQVDIYVERAIPGIPFEHLSEQPTGLERRSKVTYFTISRNSEKWKLVEEEGKLSLQWDDAPEDLNVETVLVRG</sequence>
<evidence type="ECO:0000313" key="1">
    <source>
        <dbReference type="EMBL" id="MDU0111672.1"/>
    </source>
</evidence>
<gene>
    <name evidence="1" type="primary">tssK</name>
    <name evidence="1" type="ORF">RT723_01325</name>
</gene>
<name>A0ABU3QWQ2_9GAMM</name>
<comment type="caution">
    <text evidence="1">The sequence shown here is derived from an EMBL/GenBank/DDBJ whole genome shotgun (WGS) entry which is preliminary data.</text>
</comment>
<proteinExistence type="predicted"/>
<dbReference type="NCBIfam" id="TIGR03353">
    <property type="entry name" value="VI_chp_4"/>
    <property type="match status" value="1"/>
</dbReference>
<protein>
    <submittedName>
        <fullName evidence="1">Type VI secretion system baseplate subunit TssK</fullName>
    </submittedName>
</protein>
<evidence type="ECO:0000313" key="2">
    <source>
        <dbReference type="Proteomes" id="UP001257914"/>
    </source>
</evidence>
<dbReference type="PANTHER" id="PTHR35566">
    <property type="entry name" value="BLR3599 PROTEIN"/>
    <property type="match status" value="1"/>
</dbReference>
<keyword evidence="2" id="KW-1185">Reference proteome</keyword>